<proteinExistence type="inferred from homology"/>
<dbReference type="Pfam" id="PF06794">
    <property type="entry name" value="UPF0270"/>
    <property type="match status" value="1"/>
</dbReference>
<dbReference type="NCBIfam" id="NF003438">
    <property type="entry name" value="PRK04966.1"/>
    <property type="match status" value="1"/>
</dbReference>
<accession>A0ABP8Q938</accession>
<protein>
    <recommendedName>
        <fullName evidence="2">UPF0270 protein GCM10023095_19270</fullName>
    </recommendedName>
</protein>
<name>A0ABP8Q938_9GAMM</name>
<gene>
    <name evidence="3" type="ORF">GCM10023095_19270</name>
</gene>
<dbReference type="HAMAP" id="MF_00690">
    <property type="entry name" value="UPF0270"/>
    <property type="match status" value="1"/>
</dbReference>
<evidence type="ECO:0000313" key="3">
    <source>
        <dbReference type="EMBL" id="GAA4499333.1"/>
    </source>
</evidence>
<dbReference type="PIRSF" id="PIRSF006169">
    <property type="entry name" value="UCP006169"/>
    <property type="match status" value="1"/>
</dbReference>
<sequence>MLIPWQSLSEETLTNLIEYFVLREGTDYGEQEVSLADKVAQVRQQLQRGEVVIQYSELHESVTLLSQAQWRQQSLWAEDDSH</sequence>
<dbReference type="InterPro" id="IPR010648">
    <property type="entry name" value="UPF0270"/>
</dbReference>
<organism evidence="3 4">
    <name type="scientific">Pseudaeromonas paramecii</name>
    <dbReference type="NCBI Taxonomy" id="2138166"/>
    <lineage>
        <taxon>Bacteria</taxon>
        <taxon>Pseudomonadati</taxon>
        <taxon>Pseudomonadota</taxon>
        <taxon>Gammaproteobacteria</taxon>
        <taxon>Aeromonadales</taxon>
        <taxon>Aeromonadaceae</taxon>
        <taxon>Pseudaeromonas</taxon>
    </lineage>
</organism>
<dbReference type="Proteomes" id="UP001501321">
    <property type="component" value="Unassembled WGS sequence"/>
</dbReference>
<evidence type="ECO:0000313" key="4">
    <source>
        <dbReference type="Proteomes" id="UP001501321"/>
    </source>
</evidence>
<dbReference type="EMBL" id="BAABFC010000012">
    <property type="protein sequence ID" value="GAA4499333.1"/>
    <property type="molecule type" value="Genomic_DNA"/>
</dbReference>
<comment type="similarity">
    <text evidence="1 2">Belongs to the UPF0270 family.</text>
</comment>
<comment type="caution">
    <text evidence="3">The sequence shown here is derived from an EMBL/GenBank/DDBJ whole genome shotgun (WGS) entry which is preliminary data.</text>
</comment>
<evidence type="ECO:0000256" key="2">
    <source>
        <dbReference type="HAMAP-Rule" id="MF_00690"/>
    </source>
</evidence>
<dbReference type="InterPro" id="IPR036685">
    <property type="entry name" value="YehU-like_sf"/>
</dbReference>
<dbReference type="RefSeq" id="WP_345012457.1">
    <property type="nucleotide sequence ID" value="NZ_BAABFC010000012.1"/>
</dbReference>
<keyword evidence="4" id="KW-1185">Reference proteome</keyword>
<dbReference type="SUPFAM" id="SSF118001">
    <property type="entry name" value="YehU-like"/>
    <property type="match status" value="1"/>
</dbReference>
<reference evidence="4" key="1">
    <citation type="journal article" date="2019" name="Int. J. Syst. Evol. Microbiol.">
        <title>The Global Catalogue of Microorganisms (GCM) 10K type strain sequencing project: providing services to taxonomists for standard genome sequencing and annotation.</title>
        <authorList>
            <consortium name="The Broad Institute Genomics Platform"/>
            <consortium name="The Broad Institute Genome Sequencing Center for Infectious Disease"/>
            <person name="Wu L."/>
            <person name="Ma J."/>
        </authorList>
    </citation>
    <scope>NUCLEOTIDE SEQUENCE [LARGE SCALE GENOMIC DNA]</scope>
    <source>
        <strain evidence="4">JCM 32226</strain>
    </source>
</reference>
<dbReference type="Gene3D" id="1.10.10.610">
    <property type="entry name" value="YehU-like"/>
    <property type="match status" value="1"/>
</dbReference>
<evidence type="ECO:0000256" key="1">
    <source>
        <dbReference type="ARBA" id="ARBA00006450"/>
    </source>
</evidence>